<keyword evidence="2" id="KW-1185">Reference proteome</keyword>
<proteinExistence type="predicted"/>
<organism evidence="1 2">
    <name type="scientific">Rhizobium lemnae</name>
    <dbReference type="NCBI Taxonomy" id="1214924"/>
    <lineage>
        <taxon>Bacteria</taxon>
        <taxon>Pseudomonadati</taxon>
        <taxon>Pseudomonadota</taxon>
        <taxon>Alphaproteobacteria</taxon>
        <taxon>Hyphomicrobiales</taxon>
        <taxon>Rhizobiaceae</taxon>
        <taxon>Rhizobium/Agrobacterium group</taxon>
        <taxon>Rhizobium</taxon>
    </lineage>
</organism>
<dbReference type="RefSeq" id="WP_247260255.1">
    <property type="nucleotide sequence ID" value="NZ_JALJQZ010000008.1"/>
</dbReference>
<reference evidence="2" key="1">
    <citation type="journal article" date="2019" name="Int. J. Syst. Evol. Microbiol.">
        <title>The Global Catalogue of Microorganisms (GCM) 10K type strain sequencing project: providing services to taxonomists for standard genome sequencing and annotation.</title>
        <authorList>
            <consortium name="The Broad Institute Genomics Platform"/>
            <consortium name="The Broad Institute Genome Sequencing Center for Infectious Disease"/>
            <person name="Wu L."/>
            <person name="Ma J."/>
        </authorList>
    </citation>
    <scope>NUCLEOTIDE SEQUENCE [LARGE SCALE GENOMIC DNA]</scope>
    <source>
        <strain evidence="2">TBRC 5781</strain>
    </source>
</reference>
<comment type="caution">
    <text evidence="1">The sequence shown here is derived from an EMBL/GenBank/DDBJ whole genome shotgun (WGS) entry which is preliminary data.</text>
</comment>
<protein>
    <submittedName>
        <fullName evidence="1">Uncharacterized protein</fullName>
    </submittedName>
</protein>
<evidence type="ECO:0000313" key="2">
    <source>
        <dbReference type="Proteomes" id="UP001595697"/>
    </source>
</evidence>
<dbReference type="EMBL" id="JBHSBD010000025">
    <property type="protein sequence ID" value="MFC3967710.1"/>
    <property type="molecule type" value="Genomic_DNA"/>
</dbReference>
<gene>
    <name evidence="1" type="ORF">ACFOVS_06150</name>
</gene>
<name>A0ABV8E5E1_9HYPH</name>
<accession>A0ABV8E5E1</accession>
<evidence type="ECO:0000313" key="1">
    <source>
        <dbReference type="EMBL" id="MFC3967710.1"/>
    </source>
</evidence>
<dbReference type="Proteomes" id="UP001595697">
    <property type="component" value="Unassembled WGS sequence"/>
</dbReference>
<sequence length="78" mass="9042">MGPFIVSFNIPYICDFFFSSDDVTSSRPGRFFDTMWIAGGIMLWRGHKHLIIELHLLRTMHAMFLRPSKPVPDTLATR</sequence>